<gene>
    <name evidence="2" type="ORF">GCM10010334_29910</name>
</gene>
<comment type="caution">
    <text evidence="2">The sequence shown here is derived from an EMBL/GenBank/DDBJ whole genome shotgun (WGS) entry which is preliminary data.</text>
</comment>
<dbReference type="EMBL" id="BMVC01000005">
    <property type="protein sequence ID" value="GHC93131.1"/>
    <property type="molecule type" value="Genomic_DNA"/>
</dbReference>
<proteinExistence type="predicted"/>
<feature type="compositionally biased region" description="Polar residues" evidence="1">
    <location>
        <begin position="37"/>
        <end position="55"/>
    </location>
</feature>
<evidence type="ECO:0000256" key="1">
    <source>
        <dbReference type="SAM" id="MobiDB-lite"/>
    </source>
</evidence>
<feature type="region of interest" description="Disordered" evidence="1">
    <location>
        <begin position="30"/>
        <end position="56"/>
    </location>
</feature>
<reference evidence="2" key="2">
    <citation type="submission" date="2020-09" db="EMBL/GenBank/DDBJ databases">
        <authorList>
            <person name="Sun Q."/>
            <person name="Ohkuma M."/>
        </authorList>
    </citation>
    <scope>NUCLEOTIDE SEQUENCE</scope>
    <source>
        <strain evidence="2">JCM 4637</strain>
    </source>
</reference>
<dbReference type="Proteomes" id="UP000638353">
    <property type="component" value="Unassembled WGS sequence"/>
</dbReference>
<evidence type="ECO:0000313" key="2">
    <source>
        <dbReference type="EMBL" id="GHC93131.1"/>
    </source>
</evidence>
<evidence type="ECO:0000313" key="3">
    <source>
        <dbReference type="Proteomes" id="UP000638353"/>
    </source>
</evidence>
<organism evidence="2 3">
    <name type="scientific">Streptomyces finlayi</name>
    <dbReference type="NCBI Taxonomy" id="67296"/>
    <lineage>
        <taxon>Bacteria</taxon>
        <taxon>Bacillati</taxon>
        <taxon>Actinomycetota</taxon>
        <taxon>Actinomycetes</taxon>
        <taxon>Kitasatosporales</taxon>
        <taxon>Streptomycetaceae</taxon>
        <taxon>Streptomyces</taxon>
    </lineage>
</organism>
<reference evidence="2" key="1">
    <citation type="journal article" date="2014" name="Int. J. Syst. Evol. Microbiol.">
        <title>Complete genome sequence of Corynebacterium casei LMG S-19264T (=DSM 44701T), isolated from a smear-ripened cheese.</title>
        <authorList>
            <consortium name="US DOE Joint Genome Institute (JGI-PGF)"/>
            <person name="Walter F."/>
            <person name="Albersmeier A."/>
            <person name="Kalinowski J."/>
            <person name="Ruckert C."/>
        </authorList>
    </citation>
    <scope>NUCLEOTIDE SEQUENCE</scope>
    <source>
        <strain evidence="2">JCM 4637</strain>
    </source>
</reference>
<protein>
    <submittedName>
        <fullName evidence="2">Uncharacterized protein</fullName>
    </submittedName>
</protein>
<accession>A0A919CA03</accession>
<sequence length="84" mass="8982">MVGMSVVIRAPSVGVHTPFGGALGRRTRTARWRTSTVASGSDIGQSPDRNLSGVSRQPGVGQNLRALCMGNAEIPVWTKEFKCR</sequence>
<dbReference type="AlphaFoldDB" id="A0A919CA03"/>
<name>A0A919CA03_9ACTN</name>